<evidence type="ECO:0000256" key="2">
    <source>
        <dbReference type="ARBA" id="ARBA00008520"/>
    </source>
</evidence>
<dbReference type="PROSITE" id="PS51318">
    <property type="entry name" value="TAT"/>
    <property type="match status" value="1"/>
</dbReference>
<dbReference type="RefSeq" id="WP_163890439.1">
    <property type="nucleotide sequence ID" value="NZ_JAAFYS010000001.1"/>
</dbReference>
<feature type="chain" id="PRO_5025626367" evidence="3">
    <location>
        <begin position="37"/>
        <end position="429"/>
    </location>
</feature>
<keyword evidence="3" id="KW-0732">Signal</keyword>
<evidence type="ECO:0000313" key="5">
    <source>
        <dbReference type="Proteomes" id="UP000474757"/>
    </source>
</evidence>
<reference evidence="4 5" key="1">
    <citation type="submission" date="2020-02" db="EMBL/GenBank/DDBJ databases">
        <title>Pseudoroseicyclus tamarix, sp. nov., isolated from offshore sediment of a Tamarix chinensis forest.</title>
        <authorList>
            <person name="Gai Y."/>
        </authorList>
    </citation>
    <scope>NUCLEOTIDE SEQUENCE [LARGE SCALE GENOMIC DNA]</scope>
    <source>
        <strain evidence="4 5">CLL3-39</strain>
    </source>
</reference>
<dbReference type="AlphaFoldDB" id="A0A6B2JVN4"/>
<evidence type="ECO:0000313" key="4">
    <source>
        <dbReference type="EMBL" id="NDV00264.1"/>
    </source>
</evidence>
<dbReference type="PANTHER" id="PTHR43649">
    <property type="entry name" value="ARABINOSE-BINDING PROTEIN-RELATED"/>
    <property type="match status" value="1"/>
</dbReference>
<protein>
    <submittedName>
        <fullName evidence="4">Extracellular solute-binding protein</fullName>
    </submittedName>
</protein>
<keyword evidence="5" id="KW-1185">Reference proteome</keyword>
<name>A0A6B2JVN4_9RHOB</name>
<evidence type="ECO:0000256" key="3">
    <source>
        <dbReference type="SAM" id="SignalP"/>
    </source>
</evidence>
<dbReference type="GO" id="GO:0042597">
    <property type="term" value="C:periplasmic space"/>
    <property type="evidence" value="ECO:0007669"/>
    <property type="project" value="UniProtKB-SubCell"/>
</dbReference>
<comment type="caution">
    <text evidence="4">The sequence shown here is derived from an EMBL/GenBank/DDBJ whole genome shotgun (WGS) entry which is preliminary data.</text>
</comment>
<dbReference type="SUPFAM" id="SSF53850">
    <property type="entry name" value="Periplasmic binding protein-like II"/>
    <property type="match status" value="1"/>
</dbReference>
<dbReference type="PANTHER" id="PTHR43649:SF30">
    <property type="entry name" value="ABC TRANSPORTER SUBSTRATE-BINDING PROTEIN"/>
    <property type="match status" value="1"/>
</dbReference>
<dbReference type="Gene3D" id="3.40.190.10">
    <property type="entry name" value="Periplasmic binding protein-like II"/>
    <property type="match status" value="2"/>
</dbReference>
<organism evidence="4 5">
    <name type="scientific">Pseudoroseicyclus tamaricis</name>
    <dbReference type="NCBI Taxonomy" id="2705421"/>
    <lineage>
        <taxon>Bacteria</taxon>
        <taxon>Pseudomonadati</taxon>
        <taxon>Pseudomonadota</taxon>
        <taxon>Alphaproteobacteria</taxon>
        <taxon>Rhodobacterales</taxon>
        <taxon>Paracoccaceae</taxon>
        <taxon>Pseudoroseicyclus</taxon>
    </lineage>
</organism>
<proteinExistence type="inferred from homology"/>
<dbReference type="InterPro" id="IPR006311">
    <property type="entry name" value="TAT_signal"/>
</dbReference>
<sequence length="429" mass="46333">MSNTITGLSRRGFMKLAGASAAGAATGSLLGMPAIAQDGPIKFWDMPWGGTTYNNAMKGLVEGYSGSLGAEYQVIQWANFQQVFASALASNTGPAASTGGAFQAFQFAEQGQVLYADAIIEMLRESGKIDDFLPGTVEALTTPEGIVGIPWNLDVRPIWVRQSLLDQAGVAAPTTWAEWLEVGRALKEIDVYAFGTGAGPNNNFGYHSMMALMINNGGGLFNESAEPDALFERNVEAMEFVREMAVDGMIDPASISYSTDNLDQMWRTGKCALGYHTPGLDEVLGETDGDLQVMSPPAGPHGDYGSAYYVNNIMMYANNPSVEATEEFLFWYVNNLEHAWVEGNAPTLPALRSVAQTDVFQSRTQAVKVIEEWQPICKPMAARAQASFPALASIDAGQAVTRFTQTMLQGRTEARAALERLQADLEDLM</sequence>
<dbReference type="Pfam" id="PF01547">
    <property type="entry name" value="SBP_bac_1"/>
    <property type="match status" value="1"/>
</dbReference>
<accession>A0A6B2JVN4</accession>
<dbReference type="EMBL" id="JAAGAB010000001">
    <property type="protein sequence ID" value="NDV00264.1"/>
    <property type="molecule type" value="Genomic_DNA"/>
</dbReference>
<comment type="similarity">
    <text evidence="2">Belongs to the bacterial solute-binding protein 1 family.</text>
</comment>
<feature type="signal peptide" evidence="3">
    <location>
        <begin position="1"/>
        <end position="36"/>
    </location>
</feature>
<gene>
    <name evidence="4" type="ORF">GZA08_04680</name>
</gene>
<dbReference type="InterPro" id="IPR050490">
    <property type="entry name" value="Bact_solute-bd_prot1"/>
</dbReference>
<dbReference type="NCBIfam" id="TIGR01409">
    <property type="entry name" value="TAT_signal_seq"/>
    <property type="match status" value="1"/>
</dbReference>
<evidence type="ECO:0000256" key="1">
    <source>
        <dbReference type="ARBA" id="ARBA00004418"/>
    </source>
</evidence>
<dbReference type="InterPro" id="IPR006059">
    <property type="entry name" value="SBP"/>
</dbReference>
<dbReference type="Proteomes" id="UP000474757">
    <property type="component" value="Unassembled WGS sequence"/>
</dbReference>
<comment type="subcellular location">
    <subcellularLocation>
        <location evidence="1">Periplasm</location>
    </subcellularLocation>
</comment>
<dbReference type="InterPro" id="IPR019546">
    <property type="entry name" value="TAT_signal_bac_arc"/>
</dbReference>